<gene>
    <name evidence="7" type="primary">pdxK</name>
    <name evidence="7" type="ORF">LFYK43_07550</name>
</gene>
<dbReference type="InterPro" id="IPR013749">
    <property type="entry name" value="PM/HMP-P_kinase-1"/>
</dbReference>
<dbReference type="NCBIfam" id="NF005491">
    <property type="entry name" value="PRK07105.1"/>
    <property type="match status" value="1"/>
</dbReference>
<dbReference type="PANTHER" id="PTHR10534">
    <property type="entry name" value="PYRIDOXAL KINASE"/>
    <property type="match status" value="1"/>
</dbReference>
<dbReference type="InterPro" id="IPR029056">
    <property type="entry name" value="Ribokinase-like"/>
</dbReference>
<keyword evidence="4 7" id="KW-0418">Kinase</keyword>
<keyword evidence="3" id="KW-0547">Nucleotide-binding</keyword>
<evidence type="ECO:0000256" key="4">
    <source>
        <dbReference type="ARBA" id="ARBA00022777"/>
    </source>
</evidence>
<keyword evidence="5" id="KW-0067">ATP-binding</keyword>
<dbReference type="EC" id="2.7.1.35" evidence="1"/>
<dbReference type="OrthoDB" id="9800808at2"/>
<dbReference type="Pfam" id="PF08543">
    <property type="entry name" value="Phos_pyr_kin"/>
    <property type="match status" value="1"/>
</dbReference>
<evidence type="ECO:0000256" key="5">
    <source>
        <dbReference type="ARBA" id="ARBA00022840"/>
    </source>
</evidence>
<evidence type="ECO:0000313" key="8">
    <source>
        <dbReference type="Proteomes" id="UP000286848"/>
    </source>
</evidence>
<dbReference type="AlphaFoldDB" id="A0A401IS10"/>
<keyword evidence="2" id="KW-0808">Transferase</keyword>
<dbReference type="SUPFAM" id="SSF53613">
    <property type="entry name" value="Ribokinase-like"/>
    <property type="match status" value="1"/>
</dbReference>
<evidence type="ECO:0000256" key="2">
    <source>
        <dbReference type="ARBA" id="ARBA00022679"/>
    </source>
</evidence>
<keyword evidence="8" id="KW-1185">Reference proteome</keyword>
<dbReference type="Gene3D" id="3.40.1190.20">
    <property type="match status" value="1"/>
</dbReference>
<proteinExistence type="predicted"/>
<reference evidence="7 8" key="1">
    <citation type="journal article" date="2019" name="Int. J. Syst. Evol. Microbiol.">
        <title>Lactobacillus salitolerans sp. nov., a novel lactic acid bacterium isolated from spent mushroom substrates.</title>
        <authorList>
            <person name="Tohno M."/>
            <person name="Tanizawa Y."/>
            <person name="Kojima Y."/>
            <person name="Sakamoto M."/>
            <person name="Nakamura Y."/>
            <person name="Ohkuma M."/>
            <person name="Kobayashi H."/>
        </authorList>
    </citation>
    <scope>NUCLEOTIDE SEQUENCE [LARGE SCALE GENOMIC DNA]</scope>
    <source>
        <strain evidence="7 8">YK43</strain>
    </source>
</reference>
<dbReference type="GO" id="GO:0005524">
    <property type="term" value="F:ATP binding"/>
    <property type="evidence" value="ECO:0007669"/>
    <property type="project" value="UniProtKB-KW"/>
</dbReference>
<evidence type="ECO:0000259" key="6">
    <source>
        <dbReference type="Pfam" id="PF08543"/>
    </source>
</evidence>
<dbReference type="GO" id="GO:0005829">
    <property type="term" value="C:cytosol"/>
    <property type="evidence" value="ECO:0007669"/>
    <property type="project" value="TreeGrafter"/>
</dbReference>
<evidence type="ECO:0000313" key="7">
    <source>
        <dbReference type="EMBL" id="GBG94296.1"/>
    </source>
</evidence>
<dbReference type="EMBL" id="BFFP01000008">
    <property type="protein sequence ID" value="GBG94296.1"/>
    <property type="molecule type" value="Genomic_DNA"/>
</dbReference>
<evidence type="ECO:0000256" key="3">
    <source>
        <dbReference type="ARBA" id="ARBA00022741"/>
    </source>
</evidence>
<comment type="caution">
    <text evidence="7">The sequence shown here is derived from an EMBL/GenBank/DDBJ whole genome shotgun (WGS) entry which is preliminary data.</text>
</comment>
<dbReference type="GO" id="GO:0008478">
    <property type="term" value="F:pyridoxal kinase activity"/>
    <property type="evidence" value="ECO:0007669"/>
    <property type="project" value="UniProtKB-EC"/>
</dbReference>
<name>A0A401IS10_9LACO</name>
<protein>
    <recommendedName>
        <fullName evidence="1">pyridoxal kinase</fullName>
        <ecNumber evidence="1">2.7.1.35</ecNumber>
    </recommendedName>
</protein>
<dbReference type="GO" id="GO:0009443">
    <property type="term" value="P:pyridoxal 5'-phosphate salvage"/>
    <property type="evidence" value="ECO:0007669"/>
    <property type="project" value="InterPro"/>
</dbReference>
<dbReference type="PANTHER" id="PTHR10534:SF2">
    <property type="entry name" value="PYRIDOXAL KINASE"/>
    <property type="match status" value="1"/>
</dbReference>
<dbReference type="Proteomes" id="UP000286848">
    <property type="component" value="Unassembled WGS sequence"/>
</dbReference>
<dbReference type="InterPro" id="IPR004625">
    <property type="entry name" value="PyrdxlKinase"/>
</dbReference>
<feature type="domain" description="Pyridoxamine kinase/Phosphomethylpyrimidine kinase" evidence="6">
    <location>
        <begin position="34"/>
        <end position="253"/>
    </location>
</feature>
<dbReference type="RefSeq" id="WP_124975563.1">
    <property type="nucleotide sequence ID" value="NZ_BFFP01000008.1"/>
</dbReference>
<evidence type="ECO:0000256" key="1">
    <source>
        <dbReference type="ARBA" id="ARBA00012104"/>
    </source>
</evidence>
<sequence>MPQNILVSQDLSSFGDVSLMTAVPLLSASGLETTVLPTALLSTHTGGFGQNTYLDLSQEMKQIISHWQKLELKFDAVYLGYLGQKPLQQLQAKLASLSAPDCLTLIDPVMGDHGRLYSGFDDQYVSSMRELVKQASILTPNLTEAAFLLDSPELIDGGLAGAKKASFLLHEKFQISTVLITGVATEAGQIAVVGYEGQRHEYWSIKRPLFAANFFGTGDLFASALISGLLHKLPPYTAAESAMDLISQAIANRDPQTDPRLGLNYATALPAFIHRILQEE</sequence>
<accession>A0A401IS10</accession>
<organism evidence="7 8">
    <name type="scientific">Ligilactobacillus salitolerans</name>
    <dbReference type="NCBI Taxonomy" id="1808352"/>
    <lineage>
        <taxon>Bacteria</taxon>
        <taxon>Bacillati</taxon>
        <taxon>Bacillota</taxon>
        <taxon>Bacilli</taxon>
        <taxon>Lactobacillales</taxon>
        <taxon>Lactobacillaceae</taxon>
        <taxon>Ligilactobacillus</taxon>
    </lineage>
</organism>